<dbReference type="SMART" id="SM00986">
    <property type="entry name" value="UDG"/>
    <property type="match status" value="1"/>
</dbReference>
<evidence type="ECO:0000256" key="9">
    <source>
        <dbReference type="ARBA" id="ARBA00023004"/>
    </source>
</evidence>
<evidence type="ECO:0000256" key="11">
    <source>
        <dbReference type="ARBA" id="ARBA00023204"/>
    </source>
</evidence>
<organism evidence="13">
    <name type="scientific">marine metagenome</name>
    <dbReference type="NCBI Taxonomy" id="408172"/>
    <lineage>
        <taxon>unclassified sequences</taxon>
        <taxon>metagenomes</taxon>
        <taxon>ecological metagenomes</taxon>
    </lineage>
</organism>
<dbReference type="GO" id="GO:0004844">
    <property type="term" value="F:uracil DNA N-glycosylase activity"/>
    <property type="evidence" value="ECO:0007669"/>
    <property type="project" value="UniProtKB-EC"/>
</dbReference>
<comment type="catalytic activity">
    <reaction evidence="1">
        <text>Hydrolyzes single-stranded DNA or mismatched double-stranded DNA and polynucleotides, releasing free uracil.</text>
        <dbReference type="EC" id="3.2.2.27"/>
    </reaction>
</comment>
<dbReference type="AlphaFoldDB" id="A0A381QNA3"/>
<dbReference type="InterPro" id="IPR036895">
    <property type="entry name" value="Uracil-DNA_glycosylase-like_sf"/>
</dbReference>
<dbReference type="SMART" id="SM00987">
    <property type="entry name" value="UreE_C"/>
    <property type="match status" value="1"/>
</dbReference>
<evidence type="ECO:0000256" key="3">
    <source>
        <dbReference type="ARBA" id="ARBA00012030"/>
    </source>
</evidence>
<evidence type="ECO:0000313" key="13">
    <source>
        <dbReference type="EMBL" id="SUZ80404.1"/>
    </source>
</evidence>
<dbReference type="GO" id="GO:0046872">
    <property type="term" value="F:metal ion binding"/>
    <property type="evidence" value="ECO:0007669"/>
    <property type="project" value="UniProtKB-KW"/>
</dbReference>
<dbReference type="SUPFAM" id="SSF52141">
    <property type="entry name" value="Uracil-DNA glycosylase-like"/>
    <property type="match status" value="1"/>
</dbReference>
<keyword evidence="9" id="KW-0408">Iron</keyword>
<evidence type="ECO:0000256" key="5">
    <source>
        <dbReference type="ARBA" id="ARBA00022485"/>
    </source>
</evidence>
<gene>
    <name evidence="13" type="ORF">METZ01_LOCUS33258</name>
</gene>
<evidence type="ECO:0000256" key="7">
    <source>
        <dbReference type="ARBA" id="ARBA00022763"/>
    </source>
</evidence>
<name>A0A381QNA3_9ZZZZ</name>
<keyword evidence="11" id="KW-0234">DNA repair</keyword>
<dbReference type="EMBL" id="UINC01001426">
    <property type="protein sequence ID" value="SUZ80404.1"/>
    <property type="molecule type" value="Genomic_DNA"/>
</dbReference>
<evidence type="ECO:0000256" key="10">
    <source>
        <dbReference type="ARBA" id="ARBA00023014"/>
    </source>
</evidence>
<dbReference type="CDD" id="cd10030">
    <property type="entry name" value="UDG-F4_TTUDGA_SPO1dp_like"/>
    <property type="match status" value="1"/>
</dbReference>
<dbReference type="Gene3D" id="3.40.470.10">
    <property type="entry name" value="Uracil-DNA glycosylase-like domain"/>
    <property type="match status" value="1"/>
</dbReference>
<evidence type="ECO:0000256" key="8">
    <source>
        <dbReference type="ARBA" id="ARBA00022801"/>
    </source>
</evidence>
<protein>
    <recommendedName>
        <fullName evidence="4">Type-4 uracil-DNA glycosylase</fullName>
        <ecNumber evidence="3">3.2.2.27</ecNumber>
    </recommendedName>
</protein>
<dbReference type="InterPro" id="IPR051536">
    <property type="entry name" value="UDG_Type-4/5"/>
</dbReference>
<keyword evidence="6" id="KW-0479">Metal-binding</keyword>
<dbReference type="GO" id="GO:0006281">
    <property type="term" value="P:DNA repair"/>
    <property type="evidence" value="ECO:0007669"/>
    <property type="project" value="UniProtKB-KW"/>
</dbReference>
<keyword evidence="10" id="KW-0411">Iron-sulfur</keyword>
<accession>A0A381QNA3</accession>
<dbReference type="NCBIfam" id="TIGR00758">
    <property type="entry name" value="UDG_fam4"/>
    <property type="match status" value="1"/>
</dbReference>
<dbReference type="PANTHER" id="PTHR33693">
    <property type="entry name" value="TYPE-5 URACIL-DNA GLYCOSYLASE"/>
    <property type="match status" value="1"/>
</dbReference>
<dbReference type="Pfam" id="PF03167">
    <property type="entry name" value="UDG"/>
    <property type="match status" value="1"/>
</dbReference>
<evidence type="ECO:0000256" key="4">
    <source>
        <dbReference type="ARBA" id="ARBA00019403"/>
    </source>
</evidence>
<comment type="similarity">
    <text evidence="2">Belongs to the uracil-DNA glycosylase (UDG) superfamily. Type 4 (UDGa) family.</text>
</comment>
<dbReference type="PANTHER" id="PTHR33693:SF1">
    <property type="entry name" value="TYPE-4 URACIL-DNA GLYCOSYLASE"/>
    <property type="match status" value="1"/>
</dbReference>
<proteinExistence type="inferred from homology"/>
<keyword evidence="5" id="KW-0004">4Fe-4S</keyword>
<reference evidence="13" key="1">
    <citation type="submission" date="2018-05" db="EMBL/GenBank/DDBJ databases">
        <authorList>
            <person name="Lanie J.A."/>
            <person name="Ng W.-L."/>
            <person name="Kazmierczak K.M."/>
            <person name="Andrzejewski T.M."/>
            <person name="Davidsen T.M."/>
            <person name="Wayne K.J."/>
            <person name="Tettelin H."/>
            <person name="Glass J.I."/>
            <person name="Rusch D."/>
            <person name="Podicherti R."/>
            <person name="Tsui H.-C.T."/>
            <person name="Winkler M.E."/>
        </authorList>
    </citation>
    <scope>NUCLEOTIDE SEQUENCE</scope>
</reference>
<dbReference type="GO" id="GO:0051539">
    <property type="term" value="F:4 iron, 4 sulfur cluster binding"/>
    <property type="evidence" value="ECO:0007669"/>
    <property type="project" value="UniProtKB-KW"/>
</dbReference>
<sequence>MGLSVAANIYHFLSQTRELFGDKIFIQSSLDNINQGSDFDFPGSLQEFNDKINSCHKCQLGDARTKFVFGVGDPKADLLLVGEAPGVDEDRLGEPFVGRAGKLLDKILAAIHLNRTKGVYICNVLKCRPPNNRDPLPSEVDQCEPYLQHQIRLIKPQLIVALGRVAGKTLLKQDIPLKAMREKIYHYEEIPLIVTYHPAALLRNSGFKAPTWKDFQWIQSILDGKTNIG</sequence>
<evidence type="ECO:0000256" key="6">
    <source>
        <dbReference type="ARBA" id="ARBA00022723"/>
    </source>
</evidence>
<evidence type="ECO:0000256" key="1">
    <source>
        <dbReference type="ARBA" id="ARBA00001400"/>
    </source>
</evidence>
<keyword evidence="7" id="KW-0227">DNA damage</keyword>
<evidence type="ECO:0000256" key="2">
    <source>
        <dbReference type="ARBA" id="ARBA00006521"/>
    </source>
</evidence>
<evidence type="ECO:0000259" key="12">
    <source>
        <dbReference type="SMART" id="SM00986"/>
    </source>
</evidence>
<dbReference type="EC" id="3.2.2.27" evidence="3"/>
<dbReference type="InterPro" id="IPR005273">
    <property type="entry name" value="Ura-DNA_glyco_family4"/>
</dbReference>
<keyword evidence="8" id="KW-0378">Hydrolase</keyword>
<feature type="domain" description="Uracil-DNA glycosylase-like" evidence="12">
    <location>
        <begin position="69"/>
        <end position="216"/>
    </location>
</feature>
<dbReference type="InterPro" id="IPR005122">
    <property type="entry name" value="Uracil-DNA_glycosylase-like"/>
</dbReference>